<dbReference type="InterPro" id="IPR029063">
    <property type="entry name" value="SAM-dependent_MTases_sf"/>
</dbReference>
<evidence type="ECO:0000313" key="7">
    <source>
        <dbReference type="Proteomes" id="UP000637359"/>
    </source>
</evidence>
<sequence>MGREFLEIFEDWAENYDNTVNGHDREYKEVFHQYDQILDEVVENSIGTVLEFGVGTGNLTKKLVEDGHTVIGIEPSPAMRDIAKMKLPDVTVLDGDFLDFPKPTTPIDTIVSTFAFHHLIDEEKELAIKNFATLLPKGGKIVFADTLFVSDTAKQRKIREAEEVGYSNLAEDLRREYYPNIDTIEQIFTEQQFNVSFKQMNDFAWLIIATFK</sequence>
<feature type="binding site" evidence="4">
    <location>
        <position position="53"/>
    </location>
    <ligand>
        <name>S-adenosyl-L-methionine</name>
        <dbReference type="ChEBI" id="CHEBI:59789"/>
    </ligand>
</feature>
<dbReference type="Gene3D" id="3.40.50.150">
    <property type="entry name" value="Vaccinia Virus protein VP39"/>
    <property type="match status" value="1"/>
</dbReference>
<dbReference type="RefSeq" id="WP_186869280.1">
    <property type="nucleotide sequence ID" value="NZ_JACOOL010000004.1"/>
</dbReference>
<evidence type="ECO:0000259" key="5">
    <source>
        <dbReference type="Pfam" id="PF13649"/>
    </source>
</evidence>
<comment type="caution">
    <text evidence="6">The sequence shown here is derived from an EMBL/GenBank/DDBJ whole genome shotgun (WGS) entry which is preliminary data.</text>
</comment>
<evidence type="ECO:0000256" key="2">
    <source>
        <dbReference type="ARBA" id="ARBA00022679"/>
    </source>
</evidence>
<feature type="binding site" evidence="4">
    <location>
        <position position="96"/>
    </location>
    <ligand>
        <name>S-adenosyl-L-methionine</name>
        <dbReference type="ChEBI" id="CHEBI:59789"/>
    </ligand>
</feature>
<gene>
    <name evidence="6" type="ORF">H8S33_07035</name>
</gene>
<evidence type="ECO:0000256" key="4">
    <source>
        <dbReference type="HAMAP-Rule" id="MF_02100"/>
    </source>
</evidence>
<dbReference type="GO" id="GO:0032259">
    <property type="term" value="P:methylation"/>
    <property type="evidence" value="ECO:0007669"/>
    <property type="project" value="UniProtKB-KW"/>
</dbReference>
<keyword evidence="2 4" id="KW-0808">Transferase</keyword>
<dbReference type="PANTHER" id="PTHR43861">
    <property type="entry name" value="TRANS-ACONITATE 2-METHYLTRANSFERASE-RELATED"/>
    <property type="match status" value="1"/>
</dbReference>
<dbReference type="CDD" id="cd02440">
    <property type="entry name" value="AdoMet_MTases"/>
    <property type="match status" value="1"/>
</dbReference>
<evidence type="ECO:0000256" key="3">
    <source>
        <dbReference type="ARBA" id="ARBA00022691"/>
    </source>
</evidence>
<evidence type="ECO:0000313" key="6">
    <source>
        <dbReference type="EMBL" id="MBC5636576.1"/>
    </source>
</evidence>
<dbReference type="SUPFAM" id="SSF53335">
    <property type="entry name" value="S-adenosyl-L-methionine-dependent methyltransferases"/>
    <property type="match status" value="1"/>
</dbReference>
<dbReference type="EC" id="2.1.1.-" evidence="4"/>
<protein>
    <recommendedName>
        <fullName evidence="4">Uncharacterized methyltransferase H8S33_07035</fullName>
        <ecNumber evidence="4">2.1.1.-</ecNumber>
    </recommendedName>
</protein>
<keyword evidence="3 4" id="KW-0949">S-adenosyl-L-methionine</keyword>
<dbReference type="EMBL" id="JACOOL010000004">
    <property type="protein sequence ID" value="MBC5636576.1"/>
    <property type="molecule type" value="Genomic_DNA"/>
</dbReference>
<proteinExistence type="inferred from homology"/>
<keyword evidence="1 4" id="KW-0489">Methyltransferase</keyword>
<dbReference type="HAMAP" id="MF_02100">
    <property type="entry name" value="Methyltr_YrrT"/>
    <property type="match status" value="1"/>
</dbReference>
<keyword evidence="7" id="KW-1185">Reference proteome</keyword>
<dbReference type="InterPro" id="IPR041698">
    <property type="entry name" value="Methyltransf_25"/>
</dbReference>
<comment type="similarity">
    <text evidence="4">Belongs to the methyltransferase superfamily. YrrT family.</text>
</comment>
<accession>A0A923RHJ2</accession>
<dbReference type="PANTHER" id="PTHR43861:SF1">
    <property type="entry name" value="TRANS-ACONITATE 2-METHYLTRANSFERASE"/>
    <property type="match status" value="1"/>
</dbReference>
<dbReference type="AlphaFoldDB" id="A0A923RHJ2"/>
<organism evidence="6 7">
    <name type="scientific">Ornithinibacillus hominis</name>
    <dbReference type="NCBI Taxonomy" id="2763055"/>
    <lineage>
        <taxon>Bacteria</taxon>
        <taxon>Bacillati</taxon>
        <taxon>Bacillota</taxon>
        <taxon>Bacilli</taxon>
        <taxon>Bacillales</taxon>
        <taxon>Bacillaceae</taxon>
        <taxon>Ornithinibacillus</taxon>
    </lineage>
</organism>
<dbReference type="Proteomes" id="UP000637359">
    <property type="component" value="Unassembled WGS sequence"/>
</dbReference>
<dbReference type="InterPro" id="IPR023553">
    <property type="entry name" value="Uncharacterised_MeTfrase_YrrT"/>
</dbReference>
<feature type="binding site" evidence="4">
    <location>
        <position position="74"/>
    </location>
    <ligand>
        <name>S-adenosyl-L-methionine</name>
        <dbReference type="ChEBI" id="CHEBI:59789"/>
    </ligand>
</feature>
<evidence type="ECO:0000256" key="1">
    <source>
        <dbReference type="ARBA" id="ARBA00022603"/>
    </source>
</evidence>
<feature type="domain" description="Methyltransferase" evidence="5">
    <location>
        <begin position="49"/>
        <end position="139"/>
    </location>
</feature>
<name>A0A923RHJ2_9BACI</name>
<dbReference type="Pfam" id="PF13649">
    <property type="entry name" value="Methyltransf_25"/>
    <property type="match status" value="1"/>
</dbReference>
<dbReference type="GO" id="GO:0008757">
    <property type="term" value="F:S-adenosylmethionine-dependent methyltransferase activity"/>
    <property type="evidence" value="ECO:0007669"/>
    <property type="project" value="UniProtKB-UniRule"/>
</dbReference>
<reference evidence="6" key="1">
    <citation type="submission" date="2020-08" db="EMBL/GenBank/DDBJ databases">
        <title>Genome public.</title>
        <authorList>
            <person name="Liu C."/>
            <person name="Sun Q."/>
        </authorList>
    </citation>
    <scope>NUCLEOTIDE SEQUENCE</scope>
    <source>
        <strain evidence="6">BX22</strain>
    </source>
</reference>
<comment type="function">
    <text evidence="4">Could be a S-adenosyl-L-methionine-dependent methyltransferase.</text>
</comment>